<comment type="caution">
    <text evidence="2">The sequence shown here is derived from an EMBL/GenBank/DDBJ whole genome shotgun (WGS) entry which is preliminary data.</text>
</comment>
<organism evidence="2 3">
    <name type="scientific">Janthinobacterium lividum</name>
    <dbReference type="NCBI Taxonomy" id="29581"/>
    <lineage>
        <taxon>Bacteria</taxon>
        <taxon>Pseudomonadati</taxon>
        <taxon>Pseudomonadota</taxon>
        <taxon>Betaproteobacteria</taxon>
        <taxon>Burkholderiales</taxon>
        <taxon>Oxalobacteraceae</taxon>
        <taxon>Janthinobacterium</taxon>
    </lineage>
</organism>
<evidence type="ECO:0000313" key="3">
    <source>
        <dbReference type="Proteomes" id="UP000092634"/>
    </source>
</evidence>
<evidence type="ECO:0000313" key="2">
    <source>
        <dbReference type="EMBL" id="OFJ46414.1"/>
    </source>
</evidence>
<dbReference type="AlphaFoldDB" id="A0A1E8PKW5"/>
<sequence>MSLERRTANRMILAASKFSNGTTSSHFEQIGTSKMFELLLLDDEDADALVNGGAVDGLGSVDDIAKMTVKELRANLRDMREDGKAKDSVLANKSALIDKLQTKAAKVKPPTPDEEGAQLRRETSDWAHNAEAIIRGSLRDGLEKLAEHALETGTNHEEFASGVMAQLDRALAEMRGTLLIKQAPDGDPTPEWAKQ</sequence>
<protein>
    <submittedName>
        <fullName evidence="2">Uncharacterized protein</fullName>
    </submittedName>
</protein>
<evidence type="ECO:0000256" key="1">
    <source>
        <dbReference type="SAM" id="MobiDB-lite"/>
    </source>
</evidence>
<dbReference type="Proteomes" id="UP000092634">
    <property type="component" value="Unassembled WGS sequence"/>
</dbReference>
<feature type="region of interest" description="Disordered" evidence="1">
    <location>
        <begin position="102"/>
        <end position="122"/>
    </location>
</feature>
<reference evidence="2 3" key="1">
    <citation type="submission" date="2016-10" db="EMBL/GenBank/DDBJ databases">
        <title>Updated version of Genome Assembly of Janthinobacterium lividum ERGS5:01.</title>
        <authorList>
            <person name="Kumar R."/>
            <person name="Acharya V."/>
            <person name="Singh D."/>
        </authorList>
    </citation>
    <scope>NUCLEOTIDE SEQUENCE [LARGE SCALE GENOMIC DNA]</scope>
    <source>
        <strain evidence="2 3">ERGS5:01</strain>
    </source>
</reference>
<accession>A0A1E8PKW5</accession>
<gene>
    <name evidence="2" type="ORF">BA896_021930</name>
</gene>
<name>A0A1E8PKW5_9BURK</name>
<proteinExistence type="predicted"/>
<dbReference type="EMBL" id="MAQB02000014">
    <property type="protein sequence ID" value="OFJ46414.1"/>
    <property type="molecule type" value="Genomic_DNA"/>
</dbReference>